<dbReference type="Proteomes" id="UP000753908">
    <property type="component" value="Unassembled WGS sequence"/>
</dbReference>
<gene>
    <name evidence="7" type="ORF">KME25_17610</name>
</gene>
<keyword evidence="3" id="KW-0540">Nuclease</keyword>
<dbReference type="PANTHER" id="PTHR34139:SF1">
    <property type="entry name" value="RNASE MJ1380-RELATED"/>
    <property type="match status" value="1"/>
</dbReference>
<dbReference type="PANTHER" id="PTHR34139">
    <property type="entry name" value="UPF0331 PROTEIN MJ0127"/>
    <property type="match status" value="1"/>
</dbReference>
<keyword evidence="1" id="KW-0597">Phosphoprotein</keyword>
<dbReference type="Gene3D" id="1.20.120.580">
    <property type="entry name" value="bsu32300-like"/>
    <property type="match status" value="1"/>
</dbReference>
<evidence type="ECO:0000256" key="3">
    <source>
        <dbReference type="ARBA" id="ARBA00022722"/>
    </source>
</evidence>
<evidence type="ECO:0000256" key="2">
    <source>
        <dbReference type="ARBA" id="ARBA00022649"/>
    </source>
</evidence>
<evidence type="ECO:0000256" key="4">
    <source>
        <dbReference type="ARBA" id="ARBA00022741"/>
    </source>
</evidence>
<sequence length="77" mass="9033">MCGNAKSTDYWGSCQKRTLRNSNRYPEVEWRKIAGLRDVLAHAYFSLENEILWDIIQNKVPPLLKQVQHILEVEFGD</sequence>
<dbReference type="InterPro" id="IPR051813">
    <property type="entry name" value="HepT_RNase_toxin"/>
</dbReference>
<comment type="caution">
    <text evidence="7">The sequence shown here is derived from an EMBL/GenBank/DDBJ whole genome shotgun (WGS) entry which is preliminary data.</text>
</comment>
<keyword evidence="4" id="KW-0547">Nucleotide-binding</keyword>
<evidence type="ECO:0000256" key="6">
    <source>
        <dbReference type="ARBA" id="ARBA00024207"/>
    </source>
</evidence>
<comment type="similarity">
    <text evidence="6">Belongs to the HepT RNase toxin family.</text>
</comment>
<name>A0A951UAN6_9CYAN</name>
<evidence type="ECO:0000313" key="7">
    <source>
        <dbReference type="EMBL" id="MBW4546240.1"/>
    </source>
</evidence>
<dbReference type="AlphaFoldDB" id="A0A951UAN6"/>
<evidence type="ECO:0000256" key="5">
    <source>
        <dbReference type="ARBA" id="ARBA00022801"/>
    </source>
</evidence>
<accession>A0A951UAN6</accession>
<evidence type="ECO:0000256" key="1">
    <source>
        <dbReference type="ARBA" id="ARBA00022553"/>
    </source>
</evidence>
<dbReference type="GO" id="GO:0016787">
    <property type="term" value="F:hydrolase activity"/>
    <property type="evidence" value="ECO:0007669"/>
    <property type="project" value="UniProtKB-KW"/>
</dbReference>
<organism evidence="7 8">
    <name type="scientific">Symplocastrum torsivum CPER-KK1</name>
    <dbReference type="NCBI Taxonomy" id="450513"/>
    <lineage>
        <taxon>Bacteria</taxon>
        <taxon>Bacillati</taxon>
        <taxon>Cyanobacteriota</taxon>
        <taxon>Cyanophyceae</taxon>
        <taxon>Oscillatoriophycideae</taxon>
        <taxon>Oscillatoriales</taxon>
        <taxon>Microcoleaceae</taxon>
        <taxon>Symplocastrum</taxon>
    </lineage>
</organism>
<dbReference type="GO" id="GO:0004540">
    <property type="term" value="F:RNA nuclease activity"/>
    <property type="evidence" value="ECO:0007669"/>
    <property type="project" value="InterPro"/>
</dbReference>
<dbReference type="EMBL" id="JAHHIF010000022">
    <property type="protein sequence ID" value="MBW4546240.1"/>
    <property type="molecule type" value="Genomic_DNA"/>
</dbReference>
<keyword evidence="5" id="KW-0378">Hydrolase</keyword>
<evidence type="ECO:0000313" key="8">
    <source>
        <dbReference type="Proteomes" id="UP000753908"/>
    </source>
</evidence>
<dbReference type="GO" id="GO:0110001">
    <property type="term" value="C:toxin-antitoxin complex"/>
    <property type="evidence" value="ECO:0007669"/>
    <property type="project" value="InterPro"/>
</dbReference>
<dbReference type="InterPro" id="IPR008201">
    <property type="entry name" value="HepT-like"/>
</dbReference>
<protein>
    <submittedName>
        <fullName evidence="7">DUF86 domain-containing protein</fullName>
    </submittedName>
</protein>
<proteinExistence type="inferred from homology"/>
<dbReference type="InterPro" id="IPR037038">
    <property type="entry name" value="HepT-like_sf"/>
</dbReference>
<dbReference type="GO" id="GO:0000166">
    <property type="term" value="F:nucleotide binding"/>
    <property type="evidence" value="ECO:0007669"/>
    <property type="project" value="UniProtKB-KW"/>
</dbReference>
<reference evidence="7" key="1">
    <citation type="submission" date="2021-05" db="EMBL/GenBank/DDBJ databases">
        <authorList>
            <person name="Pietrasiak N."/>
            <person name="Ward R."/>
            <person name="Stajich J.E."/>
            <person name="Kurbessoian T."/>
        </authorList>
    </citation>
    <scope>NUCLEOTIDE SEQUENCE</scope>
    <source>
        <strain evidence="7">CPER-KK1</strain>
    </source>
</reference>
<dbReference type="Pfam" id="PF01934">
    <property type="entry name" value="HepT-like"/>
    <property type="match status" value="1"/>
</dbReference>
<keyword evidence="2" id="KW-1277">Toxin-antitoxin system</keyword>
<reference evidence="7" key="2">
    <citation type="journal article" date="2022" name="Microbiol. Resour. Announc.">
        <title>Metagenome Sequencing to Explore Phylogenomics of Terrestrial Cyanobacteria.</title>
        <authorList>
            <person name="Ward R.D."/>
            <person name="Stajich J.E."/>
            <person name="Johansen J.R."/>
            <person name="Huntemann M."/>
            <person name="Clum A."/>
            <person name="Foster B."/>
            <person name="Foster B."/>
            <person name="Roux S."/>
            <person name="Palaniappan K."/>
            <person name="Varghese N."/>
            <person name="Mukherjee S."/>
            <person name="Reddy T.B.K."/>
            <person name="Daum C."/>
            <person name="Copeland A."/>
            <person name="Chen I.A."/>
            <person name="Ivanova N.N."/>
            <person name="Kyrpides N.C."/>
            <person name="Shapiro N."/>
            <person name="Eloe-Fadrosh E.A."/>
            <person name="Pietrasiak N."/>
        </authorList>
    </citation>
    <scope>NUCLEOTIDE SEQUENCE</scope>
    <source>
        <strain evidence="7">CPER-KK1</strain>
    </source>
</reference>